<comment type="similarity">
    <text evidence="1">Belongs to the universal stress protein A family.</text>
</comment>
<dbReference type="EMBL" id="CP003169">
    <property type="protein sequence ID" value="AEV70808.1"/>
    <property type="molecule type" value="Genomic_DNA"/>
</dbReference>
<evidence type="ECO:0000256" key="1">
    <source>
        <dbReference type="ARBA" id="ARBA00008791"/>
    </source>
</evidence>
<evidence type="ECO:0000259" key="2">
    <source>
        <dbReference type="Pfam" id="PF00582"/>
    </source>
</evidence>
<feature type="domain" description="UspA" evidence="2">
    <location>
        <begin position="22"/>
        <end position="155"/>
    </location>
</feature>
<dbReference type="PATRIC" id="fig|710685.3.peg.162"/>
<gene>
    <name evidence="3" type="ordered locus">MycrhN_0158</name>
</gene>
<keyword evidence="4" id="KW-1185">Reference proteome</keyword>
<dbReference type="InterPro" id="IPR014729">
    <property type="entry name" value="Rossmann-like_a/b/a_fold"/>
</dbReference>
<evidence type="ECO:0000313" key="3">
    <source>
        <dbReference type="EMBL" id="AEV70808.1"/>
    </source>
</evidence>
<reference evidence="3 4" key="1">
    <citation type="submission" date="2011-12" db="EMBL/GenBank/DDBJ databases">
        <title>Complete sequence of Mycobacterium rhodesiae NBB3.</title>
        <authorList>
            <consortium name="US DOE Joint Genome Institute"/>
            <person name="Lucas S."/>
            <person name="Han J."/>
            <person name="Lapidus A."/>
            <person name="Cheng J.-F."/>
            <person name="Goodwin L."/>
            <person name="Pitluck S."/>
            <person name="Peters L."/>
            <person name="Mikhailova N."/>
            <person name="Gu W."/>
            <person name="Detter J.C."/>
            <person name="Han C."/>
            <person name="Tapia R."/>
            <person name="Land M."/>
            <person name="Hauser L."/>
            <person name="Kyrpides N."/>
            <person name="Ivanova N."/>
            <person name="Pagani I."/>
            <person name="Mattes T."/>
            <person name="Holmes A."/>
            <person name="Rutledge P."/>
            <person name="Paulsen I."/>
            <person name="Coleman N."/>
            <person name="Woyke T."/>
        </authorList>
    </citation>
    <scope>NUCLEOTIDE SEQUENCE [LARGE SCALE GENOMIC DNA]</scope>
    <source>
        <strain evidence="3 4">NBB3</strain>
    </source>
</reference>
<dbReference type="RefSeq" id="WP_014208628.1">
    <property type="nucleotide sequence ID" value="NC_016604.1"/>
</dbReference>
<name>G8RGN9_MYCRN</name>
<sequence>MATCDTRGDDDRNSFAMTQHGRSVVVGIDGSQAALDAAAWAVAEASSLGVPLRLVHVSEEKRACRSTVDTVARDAELIASAQYRVEMTAHDLGRTVHIETAVVHGRPDCALIDESRTAALVCVGTAGRGPCAHIPLGPTAAALAKHAHCPVAIIRSGGVPSADTGWVAAVQNDDPDNDAVVHRAMEEGRLRRAPVLLIDMRLDSWIRRYPDVHVRTVAARRAGTRRDDSHGDSIQLAVVGSADAEHLARLVWPNYHPVLGDAARSVLLVRR</sequence>
<dbReference type="PRINTS" id="PR01438">
    <property type="entry name" value="UNVRSLSTRESS"/>
</dbReference>
<dbReference type="KEGG" id="mrh:MycrhN_0158"/>
<organism evidence="3 4">
    <name type="scientific">Mycolicibacterium rhodesiae (strain NBB3)</name>
    <name type="common">Mycobacterium rhodesiae</name>
    <dbReference type="NCBI Taxonomy" id="710685"/>
    <lineage>
        <taxon>Bacteria</taxon>
        <taxon>Bacillati</taxon>
        <taxon>Actinomycetota</taxon>
        <taxon>Actinomycetes</taxon>
        <taxon>Mycobacteriales</taxon>
        <taxon>Mycobacteriaceae</taxon>
        <taxon>Mycolicibacterium</taxon>
    </lineage>
</organism>
<dbReference type="STRING" id="710685.MycrhN_0158"/>
<dbReference type="PANTHER" id="PTHR46268">
    <property type="entry name" value="STRESS RESPONSE PROTEIN NHAX"/>
    <property type="match status" value="1"/>
</dbReference>
<dbReference type="AlphaFoldDB" id="G8RGN9"/>
<dbReference type="InterPro" id="IPR006015">
    <property type="entry name" value="Universal_stress_UspA"/>
</dbReference>
<dbReference type="Proteomes" id="UP000005442">
    <property type="component" value="Chromosome"/>
</dbReference>
<dbReference type="Pfam" id="PF00582">
    <property type="entry name" value="Usp"/>
    <property type="match status" value="1"/>
</dbReference>
<dbReference type="PANTHER" id="PTHR46268:SF6">
    <property type="entry name" value="UNIVERSAL STRESS PROTEIN UP12"/>
    <property type="match status" value="1"/>
</dbReference>
<dbReference type="InterPro" id="IPR006016">
    <property type="entry name" value="UspA"/>
</dbReference>
<dbReference type="eggNOG" id="COG0589">
    <property type="taxonomic scope" value="Bacteria"/>
</dbReference>
<protein>
    <submittedName>
        <fullName evidence="3">Universal stress protein UspA-like protein</fullName>
    </submittedName>
</protein>
<dbReference type="SUPFAM" id="SSF52402">
    <property type="entry name" value="Adenine nucleotide alpha hydrolases-like"/>
    <property type="match status" value="1"/>
</dbReference>
<accession>G8RGN9</accession>
<dbReference type="HOGENOM" id="CLU_049301_2_3_11"/>
<dbReference type="Gene3D" id="3.40.50.620">
    <property type="entry name" value="HUPs"/>
    <property type="match status" value="1"/>
</dbReference>
<evidence type="ECO:0000313" key="4">
    <source>
        <dbReference type="Proteomes" id="UP000005442"/>
    </source>
</evidence>
<proteinExistence type="inferred from homology"/>